<name>A0ABW8B456_9ACTN</name>
<evidence type="ECO:0000313" key="1">
    <source>
        <dbReference type="EMBL" id="MFI7869759.1"/>
    </source>
</evidence>
<protein>
    <submittedName>
        <fullName evidence="1">Uncharacterized protein</fullName>
    </submittedName>
</protein>
<keyword evidence="2" id="KW-1185">Reference proteome</keyword>
<gene>
    <name evidence="1" type="ORF">AB4829_04055</name>
</gene>
<dbReference type="RefSeq" id="WP_263546091.1">
    <property type="nucleotide sequence ID" value="NZ_JBITPR010000016.1"/>
</dbReference>
<comment type="caution">
    <text evidence="1">The sequence shown here is derived from an EMBL/GenBank/DDBJ whole genome shotgun (WGS) entry which is preliminary data.</text>
</comment>
<dbReference type="EMBL" id="JBITPR010000016">
    <property type="protein sequence ID" value="MFI7869759.1"/>
    <property type="molecule type" value="Genomic_DNA"/>
</dbReference>
<proteinExistence type="predicted"/>
<evidence type="ECO:0000313" key="2">
    <source>
        <dbReference type="Proteomes" id="UP001614264"/>
    </source>
</evidence>
<sequence length="126" mass="13477">MSDIGISYDASVHPEPLRVRVRLHLTGTTVRATLEDVPGFVTTLRPVGNVGEQILSGVAWPVAQTLGILLPQVGNRLLAGQSFDLLPLPVPPPLHLNGQTLTPVLDNPSLSSRDGMLRFTASLRLA</sequence>
<reference evidence="1 2" key="1">
    <citation type="submission" date="2024-07" db="EMBL/GenBank/DDBJ databases">
        <title>Whole genome sequencing of Prodigiosin pigment-producing Streptomyces salinarius isolated from rhizosphere soil of Arachis hypogaea.</title>
        <authorList>
            <person name="Vidhya A."/>
            <person name="Ramya S."/>
        </authorList>
    </citation>
    <scope>NUCLEOTIDE SEQUENCE [LARGE SCALE GENOMIC DNA]</scope>
    <source>
        <strain evidence="1 2">VRMG2420</strain>
    </source>
</reference>
<accession>A0ABW8B456</accession>
<organism evidence="1 2">
    <name type="scientific">Streptomyces salinarius</name>
    <dbReference type="NCBI Taxonomy" id="2762598"/>
    <lineage>
        <taxon>Bacteria</taxon>
        <taxon>Bacillati</taxon>
        <taxon>Actinomycetota</taxon>
        <taxon>Actinomycetes</taxon>
        <taxon>Kitasatosporales</taxon>
        <taxon>Streptomycetaceae</taxon>
        <taxon>Streptomyces</taxon>
    </lineage>
</organism>
<dbReference type="Proteomes" id="UP001614264">
    <property type="component" value="Unassembled WGS sequence"/>
</dbReference>